<dbReference type="GO" id="GO:0046872">
    <property type="term" value="F:metal ion binding"/>
    <property type="evidence" value="ECO:0007669"/>
    <property type="project" value="UniProtKB-KW"/>
</dbReference>
<keyword evidence="1" id="KW-0479">Metal-binding</keyword>
<evidence type="ECO:0000313" key="5">
    <source>
        <dbReference type="Proteomes" id="UP000214603"/>
    </source>
</evidence>
<dbReference type="GO" id="GO:0016491">
    <property type="term" value="F:oxidoreductase activity"/>
    <property type="evidence" value="ECO:0007669"/>
    <property type="project" value="UniProtKB-KW"/>
</dbReference>
<keyword evidence="3" id="KW-0520">NAD</keyword>
<keyword evidence="2" id="KW-0560">Oxidoreductase</keyword>
<reference evidence="5" key="1">
    <citation type="submission" date="2017-06" db="EMBL/GenBank/DDBJ databases">
        <title>Herbaspirillum phytohormonus sp. nov., isolated from the root nodule of Robinia pseudoacacia in lead-zinc mine.</title>
        <authorList>
            <person name="Fan M."/>
            <person name="Lin Y."/>
        </authorList>
    </citation>
    <scope>NUCLEOTIDE SEQUENCE [LARGE SCALE GENOMIC DNA]</scope>
    <source>
        <strain evidence="5">SC-089</strain>
    </source>
</reference>
<dbReference type="PANTHER" id="PTHR30004">
    <property type="entry name" value="4-HYDROXYTHREONINE-4-PHOSPHATE DEHYDROGENASE"/>
    <property type="match status" value="1"/>
</dbReference>
<dbReference type="Proteomes" id="UP000214603">
    <property type="component" value="Unassembled WGS sequence"/>
</dbReference>
<evidence type="ECO:0000256" key="2">
    <source>
        <dbReference type="ARBA" id="ARBA00023002"/>
    </source>
</evidence>
<proteinExistence type="predicted"/>
<dbReference type="GO" id="GO:0051287">
    <property type="term" value="F:NAD binding"/>
    <property type="evidence" value="ECO:0007669"/>
    <property type="project" value="InterPro"/>
</dbReference>
<dbReference type="PANTHER" id="PTHR30004:SF3">
    <property type="entry name" value="4-HYDROXYTHREONINE-4-PHOSPHATE DEHYDROGENASE 2-RELATED"/>
    <property type="match status" value="1"/>
</dbReference>
<accession>A0A225MBL5</accession>
<dbReference type="OrthoDB" id="9801783at2"/>
<keyword evidence="5" id="KW-1185">Reference proteome</keyword>
<dbReference type="SUPFAM" id="SSF53659">
    <property type="entry name" value="Isocitrate/Isopropylmalate dehydrogenase-like"/>
    <property type="match status" value="1"/>
</dbReference>
<evidence type="ECO:0000313" key="4">
    <source>
        <dbReference type="EMBL" id="OWT57530.1"/>
    </source>
</evidence>
<dbReference type="InterPro" id="IPR005255">
    <property type="entry name" value="PdxA_fam"/>
</dbReference>
<dbReference type="Pfam" id="PF04166">
    <property type="entry name" value="PdxA"/>
    <property type="match status" value="1"/>
</dbReference>
<evidence type="ECO:0000256" key="3">
    <source>
        <dbReference type="ARBA" id="ARBA00023027"/>
    </source>
</evidence>
<dbReference type="EMBL" id="NJIH01000009">
    <property type="protein sequence ID" value="OWT57530.1"/>
    <property type="molecule type" value="Genomic_DNA"/>
</dbReference>
<sequence>MHKPTIALFTGDPAGIGPEIVAKILDDADVRNAANLLIVGSRPVLEAGMRTAGIRTEVPDAPDNIPAGDHAPLLMNWQHVGASEFTLGQVTPKSGRFMLDGLAFCLKMCMDHIADAMCVAPLNKAALRAGGMKHPDEMHYFREVLDFKGKCVEFNVNDKLWTSRVTSHVPHKDVSGLLTAELVADGVGMLWQGLKASGFENPRIAVCGLNPHNGDGGAFGRDEIDVIEPGVRLAAHRGFAADGPFPADTTFVRAINKANGGGYDGVLTMYHDQGQIAMKLMSFGEGITVHYGLPMPITTPAHGTAYDIVQKGIAMPGAMKNALLVAAKMGSSAKTARG</sequence>
<organism evidence="4 5">
    <name type="scientific">Candidimonas nitroreducens</name>
    <dbReference type="NCBI Taxonomy" id="683354"/>
    <lineage>
        <taxon>Bacteria</taxon>
        <taxon>Pseudomonadati</taxon>
        <taxon>Pseudomonadota</taxon>
        <taxon>Betaproteobacteria</taxon>
        <taxon>Burkholderiales</taxon>
        <taxon>Alcaligenaceae</taxon>
        <taxon>Candidimonas</taxon>
    </lineage>
</organism>
<dbReference type="Gene3D" id="3.40.718.10">
    <property type="entry name" value="Isopropylmalate Dehydrogenase"/>
    <property type="match status" value="1"/>
</dbReference>
<protein>
    <submittedName>
        <fullName evidence="4">4-hydroxythreonine-4-phosphate dehydrogenase</fullName>
    </submittedName>
</protein>
<dbReference type="AlphaFoldDB" id="A0A225MBL5"/>
<gene>
    <name evidence="4" type="ORF">CEY11_16625</name>
</gene>
<name>A0A225MBL5_9BURK</name>
<dbReference type="RefSeq" id="WP_088604534.1">
    <property type="nucleotide sequence ID" value="NZ_NJIH01000009.1"/>
</dbReference>
<evidence type="ECO:0000256" key="1">
    <source>
        <dbReference type="ARBA" id="ARBA00022723"/>
    </source>
</evidence>
<comment type="caution">
    <text evidence="4">The sequence shown here is derived from an EMBL/GenBank/DDBJ whole genome shotgun (WGS) entry which is preliminary data.</text>
</comment>